<dbReference type="AlphaFoldDB" id="A0A081CTU9"/>
<feature type="region of interest" description="Disordered" evidence="1">
    <location>
        <begin position="1"/>
        <end position="51"/>
    </location>
</feature>
<dbReference type="RefSeq" id="WP_052816009.1">
    <property type="nucleotide sequence ID" value="NZ_BBJU01000007.1"/>
</dbReference>
<dbReference type="eggNOG" id="COG4253">
    <property type="taxonomic scope" value="Bacteria"/>
</dbReference>
<accession>A0A081CTU9</accession>
<evidence type="ECO:0008006" key="4">
    <source>
        <dbReference type="Google" id="ProtNLM"/>
    </source>
</evidence>
<reference evidence="2 3" key="1">
    <citation type="submission" date="2014-08" db="EMBL/GenBank/DDBJ databases">
        <title>Whole genome shotgun sequence of Rhizobium rubi NBRC 13261.</title>
        <authorList>
            <person name="Katano-Makiyama Y."/>
            <person name="Hosoyama A."/>
            <person name="Hashimoto M."/>
            <person name="Hosoyama Y."/>
            <person name="Noguchi M."/>
            <person name="Tsuchikane K."/>
            <person name="Uohara A."/>
            <person name="Ohji S."/>
            <person name="Ichikawa N."/>
            <person name="Kimura A."/>
            <person name="Yamazoe A."/>
            <person name="Fujita N."/>
        </authorList>
    </citation>
    <scope>NUCLEOTIDE SEQUENCE [LARGE SCALE GENOMIC DNA]</scope>
    <source>
        <strain evidence="2 3">NBRC 13261</strain>
    </source>
</reference>
<comment type="caution">
    <text evidence="2">The sequence shown here is derived from an EMBL/GenBank/DDBJ whole genome shotgun (WGS) entry which is preliminary data.</text>
</comment>
<sequence>MVGPEVEGEVIPIPTPRPQFDEPLSNRVNNPPIPLSRPVDEIEPDSGQDIIEPPNIERNKARHLTQGEVAMARKYFKDSVNYDAVTLKRGNFIIGQDQNTAMTPNGNMYFPGGIYKNDFSTTALGNRSFFIHEMVHVWQHQNRVTGDIRWLGILSMGEYGKPGPYTKTPGKFLYDYRYDPFSTDGALDLTDFGFEQQAAIIEDYYLIINGASPRNAASNYTKDYYDSMTYGLLRNFLRNPSYAKGKGQDRRRRP</sequence>
<evidence type="ECO:0000313" key="2">
    <source>
        <dbReference type="EMBL" id="GAK70095.1"/>
    </source>
</evidence>
<protein>
    <recommendedName>
        <fullName evidence="4">Type IV secretion protein Rhs</fullName>
    </recommendedName>
</protein>
<dbReference type="Proteomes" id="UP000028701">
    <property type="component" value="Unassembled WGS sequence"/>
</dbReference>
<organism evidence="2 3">
    <name type="scientific">Agrobacterium rubi TR3 = NBRC 13261</name>
    <dbReference type="NCBI Taxonomy" id="1368415"/>
    <lineage>
        <taxon>Bacteria</taxon>
        <taxon>Pseudomonadati</taxon>
        <taxon>Pseudomonadota</taxon>
        <taxon>Alphaproteobacteria</taxon>
        <taxon>Hyphomicrobiales</taxon>
        <taxon>Rhizobiaceae</taxon>
        <taxon>Rhizobium/Agrobacterium group</taxon>
        <taxon>Agrobacterium</taxon>
    </lineage>
</organism>
<dbReference type="EMBL" id="BBJU01000007">
    <property type="protein sequence ID" value="GAK70095.1"/>
    <property type="molecule type" value="Genomic_DNA"/>
</dbReference>
<gene>
    <name evidence="2" type="ORF">RRU01S_07_06240</name>
</gene>
<evidence type="ECO:0000313" key="3">
    <source>
        <dbReference type="Proteomes" id="UP000028701"/>
    </source>
</evidence>
<proteinExistence type="predicted"/>
<evidence type="ECO:0000256" key="1">
    <source>
        <dbReference type="SAM" id="MobiDB-lite"/>
    </source>
</evidence>
<name>A0A081CTU9_9HYPH</name>
<dbReference type="OrthoDB" id="8686772at2"/>